<evidence type="ECO:0000256" key="10">
    <source>
        <dbReference type="ARBA" id="ARBA00025276"/>
    </source>
</evidence>
<dbReference type="Proteomes" id="UP000225277">
    <property type="component" value="Unassembled WGS sequence"/>
</dbReference>
<evidence type="ECO:0000256" key="9">
    <source>
        <dbReference type="ARBA" id="ARBA00023136"/>
    </source>
</evidence>
<evidence type="ECO:0000256" key="6">
    <source>
        <dbReference type="ARBA" id="ARBA00022946"/>
    </source>
</evidence>
<comment type="function">
    <text evidence="10 12">Plays a role in maintaining the mitochondrial genome and in controlling the mtDNA escape. Involved in the regulation of mtDNA nucleotide structure and number. May have a dispensable role in early maturation of pre-rRNA.</text>
</comment>
<evidence type="ECO:0000313" key="15">
    <source>
        <dbReference type="Proteomes" id="UP000225277"/>
    </source>
</evidence>
<protein>
    <recommendedName>
        <fullName evidence="3 12">Mitochondrial escape protein 2</fullName>
    </recommendedName>
</protein>
<dbReference type="PANTHER" id="PTHR32198:SF2">
    <property type="entry name" value="MITOCHONDRIAL ESCAPE PROTEIN 2"/>
    <property type="match status" value="1"/>
</dbReference>
<dbReference type="GO" id="GO:0006397">
    <property type="term" value="P:mRNA processing"/>
    <property type="evidence" value="ECO:0007669"/>
    <property type="project" value="UniProtKB-UniRule"/>
</dbReference>
<keyword evidence="8 12" id="KW-0496">Mitochondrion</keyword>
<accession>A0A2D3UWQ6</accession>
<keyword evidence="12" id="KW-0507">mRNA processing</keyword>
<feature type="domain" description="RRM" evidence="13">
    <location>
        <begin position="180"/>
        <end position="272"/>
    </location>
</feature>
<evidence type="ECO:0000256" key="1">
    <source>
        <dbReference type="ARBA" id="ARBA00004434"/>
    </source>
</evidence>
<name>A0A2D3UWQ6_9PEZI</name>
<evidence type="ECO:0000256" key="8">
    <source>
        <dbReference type="ARBA" id="ARBA00023128"/>
    </source>
</evidence>
<comment type="subcellular location">
    <subcellularLocation>
        <location evidence="1 12">Mitochondrion inner membrane</location>
        <topology evidence="1 12">Single-pass membrane protein</topology>
    </subcellularLocation>
</comment>
<dbReference type="GO" id="GO:0003723">
    <property type="term" value="F:RNA binding"/>
    <property type="evidence" value="ECO:0007669"/>
    <property type="project" value="UniProtKB-UniRule"/>
</dbReference>
<dbReference type="SUPFAM" id="SSF54928">
    <property type="entry name" value="RNA-binding domain, RBD"/>
    <property type="match status" value="1"/>
</dbReference>
<evidence type="ECO:0000256" key="4">
    <source>
        <dbReference type="ARBA" id="ARBA00022692"/>
    </source>
</evidence>
<evidence type="ECO:0000313" key="14">
    <source>
        <dbReference type="EMBL" id="CZT19828.1"/>
    </source>
</evidence>
<dbReference type="Pfam" id="PF00076">
    <property type="entry name" value="RRM_1"/>
    <property type="match status" value="1"/>
</dbReference>
<dbReference type="InterPro" id="IPR039627">
    <property type="entry name" value="Yme2_C"/>
</dbReference>
<keyword evidence="7" id="KW-1133">Transmembrane helix</keyword>
<dbReference type="AlphaFoldDB" id="A0A2D3UWQ6"/>
<dbReference type="STRING" id="112498.A0A2D3UWQ6"/>
<reference evidence="14 15" key="1">
    <citation type="submission" date="2016-03" db="EMBL/GenBank/DDBJ databases">
        <authorList>
            <person name="Ploux O."/>
        </authorList>
    </citation>
    <scope>NUCLEOTIDE SEQUENCE [LARGE SCALE GENOMIC DNA]</scope>
    <source>
        <strain evidence="14 15">URUG2</strain>
    </source>
</reference>
<evidence type="ECO:0000256" key="7">
    <source>
        <dbReference type="ARBA" id="ARBA00022989"/>
    </source>
</evidence>
<dbReference type="EMBL" id="FJUY01000008">
    <property type="protein sequence ID" value="CZT19828.1"/>
    <property type="molecule type" value="Genomic_DNA"/>
</dbReference>
<keyword evidence="9" id="KW-0472">Membrane</keyword>
<evidence type="ECO:0000256" key="3">
    <source>
        <dbReference type="ARBA" id="ARBA00020222"/>
    </source>
</evidence>
<dbReference type="PROSITE" id="PS50102">
    <property type="entry name" value="RRM"/>
    <property type="match status" value="1"/>
</dbReference>
<keyword evidence="11 12" id="KW-0694">RNA-binding</keyword>
<comment type="similarity">
    <text evidence="2 12">Belongs to the YME2 family.</text>
</comment>
<dbReference type="Gene3D" id="3.40.50.300">
    <property type="entry name" value="P-loop containing nucleotide triphosphate hydrolases"/>
    <property type="match status" value="1"/>
</dbReference>
<keyword evidence="6" id="KW-0809">Transit peptide</keyword>
<dbReference type="InterPro" id="IPR027417">
    <property type="entry name" value="P-loop_NTPase"/>
</dbReference>
<dbReference type="InterPro" id="IPR018850">
    <property type="entry name" value="Mt_escape_2_C"/>
</dbReference>
<organism evidence="14 15">
    <name type="scientific">Ramularia collo-cygni</name>
    <dbReference type="NCBI Taxonomy" id="112498"/>
    <lineage>
        <taxon>Eukaryota</taxon>
        <taxon>Fungi</taxon>
        <taxon>Dikarya</taxon>
        <taxon>Ascomycota</taxon>
        <taxon>Pezizomycotina</taxon>
        <taxon>Dothideomycetes</taxon>
        <taxon>Dothideomycetidae</taxon>
        <taxon>Mycosphaerellales</taxon>
        <taxon>Mycosphaerellaceae</taxon>
        <taxon>Ramularia</taxon>
    </lineage>
</organism>
<evidence type="ECO:0000256" key="12">
    <source>
        <dbReference type="RuleBase" id="RU367108"/>
    </source>
</evidence>
<dbReference type="GeneID" id="35600837"/>
<sequence>MPHRLLPCRALSPHVVPSRTALPITTCRLSKRYLAGETGDNNTGHITTAAQEGILFFNNILPPNLSWLARITSAFGKNNKLAKFNAGGYAVVNPAKVLAKATGDGSVGRTEVVEVLTRFGEGGAFVKFQHDGNAKAVADAVHRHLETHAARPWWNPFTDVRASLVLGKPWVEDLSRRPSRRLRAEFLPTEPGAEVAELSVEQLYAHFRPFGKLSDIISQPSDSKVTPRFAYIDFSQFRKAIMAKNCLHGYIVSESEGGGKMGTVLRLTYEKKQRAGWAKDWIFGHPRIAIPILAALVAGITVAIFDPLRTLSIKAHITRAFHIEDNAIFLWFRRQGEDLINKVKQFGRDAEYADGGMGVVWEDRQAEIEKLQSWLLENGDNFIVVQGPRGSGKRELVLDHALHHKREAKRVLVIDCKPIQEARGDAATIASAAAQVGYRPVFSWLNNVSGLMDLAAQGMTGSKAGFSETLENQLVKIWTNTSAALKSIALDSRQKGDKDYKLGDDEYMEAHPEHRPVVVIENFLHKSNEPGAALVYDKLAEWAARLTTSNIAHVIFLTNDVSFSKSLSKALPDRVFRQISLGDCSPDVAKRYVINHLDFDAKRSTEDDGTKSLTPSQKREDLQELDEVISLLGGRLTDLEFFARRIKTGETPTKAVGEIVDQSASEIIKMFLLLGSESRDWNSAQAWLLVRDLAENGTMRYNELLLRDTFKSGGDKALAALEQAELIAVQSLNGRPYSVKPGRPVYHAAFQRLVQDNVLRAKMELQILGDAIALENKAIDKYEQELHLLSELPKQPRELYERVQWLCAKIAGGQSRIVSYEKESSAMKSILSTEY</sequence>
<evidence type="ECO:0000259" key="13">
    <source>
        <dbReference type="PROSITE" id="PS50102"/>
    </source>
</evidence>
<dbReference type="OrthoDB" id="10267654at2759"/>
<keyword evidence="4" id="KW-0812">Transmembrane</keyword>
<dbReference type="Pfam" id="PF10443">
    <property type="entry name" value="RNA12"/>
    <property type="match status" value="1"/>
</dbReference>
<dbReference type="RefSeq" id="XP_023626718.1">
    <property type="nucleotide sequence ID" value="XM_023770950.1"/>
</dbReference>
<dbReference type="Gene3D" id="3.30.70.330">
    <property type="match status" value="1"/>
</dbReference>
<keyword evidence="15" id="KW-1185">Reference proteome</keyword>
<evidence type="ECO:0000256" key="5">
    <source>
        <dbReference type="ARBA" id="ARBA00022792"/>
    </source>
</evidence>
<evidence type="ECO:0000256" key="2">
    <source>
        <dbReference type="ARBA" id="ARBA00010320"/>
    </source>
</evidence>
<keyword evidence="5 12" id="KW-0999">Mitochondrion inner membrane</keyword>
<proteinExistence type="inferred from homology"/>
<dbReference type="GO" id="GO:0005743">
    <property type="term" value="C:mitochondrial inner membrane"/>
    <property type="evidence" value="ECO:0007669"/>
    <property type="project" value="UniProtKB-SubCell"/>
</dbReference>
<dbReference type="InterPro" id="IPR035979">
    <property type="entry name" value="RBD_domain_sf"/>
</dbReference>
<evidence type="ECO:0000256" key="11">
    <source>
        <dbReference type="PROSITE-ProRule" id="PRU00176"/>
    </source>
</evidence>
<dbReference type="InterPro" id="IPR000504">
    <property type="entry name" value="RRM_dom"/>
</dbReference>
<dbReference type="InterPro" id="IPR012677">
    <property type="entry name" value="Nucleotide-bd_a/b_plait_sf"/>
</dbReference>
<dbReference type="SUPFAM" id="SSF52540">
    <property type="entry name" value="P-loop containing nucleoside triphosphate hydrolases"/>
    <property type="match status" value="1"/>
</dbReference>
<dbReference type="PANTHER" id="PTHR32198">
    <property type="entry name" value="MITOCHONDRIAL ESCAPE PROTEIN 2"/>
    <property type="match status" value="1"/>
</dbReference>
<gene>
    <name evidence="14" type="ORF">RCC_05684</name>
</gene>